<comment type="caution">
    <text evidence="2">The sequence shown here is derived from an EMBL/GenBank/DDBJ whole genome shotgun (WGS) entry which is preliminary data.</text>
</comment>
<evidence type="ECO:0000313" key="2">
    <source>
        <dbReference type="EMBL" id="MBB5222958.1"/>
    </source>
</evidence>
<dbReference type="InterPro" id="IPR021125">
    <property type="entry name" value="DUF2127"/>
</dbReference>
<evidence type="ECO:0000256" key="1">
    <source>
        <dbReference type="SAM" id="Phobius"/>
    </source>
</evidence>
<reference evidence="2 3" key="1">
    <citation type="submission" date="2020-08" db="EMBL/GenBank/DDBJ databases">
        <title>Genomic Encyclopedia of Type Strains, Phase IV (KMG-IV): sequencing the most valuable type-strain genomes for metagenomic binning, comparative biology and taxonomic classification.</title>
        <authorList>
            <person name="Goeker M."/>
        </authorList>
    </citation>
    <scope>NUCLEOTIDE SEQUENCE [LARGE SCALE GENOMIC DNA]</scope>
    <source>
        <strain evidence="2 3">DSM 101730</strain>
    </source>
</reference>
<feature type="transmembrane region" description="Helical" evidence="1">
    <location>
        <begin position="116"/>
        <end position="134"/>
    </location>
</feature>
<dbReference type="RefSeq" id="WP_184150997.1">
    <property type="nucleotide sequence ID" value="NZ_JACHFM010000003.1"/>
</dbReference>
<keyword evidence="1" id="KW-0472">Membrane</keyword>
<feature type="transmembrane region" description="Helical" evidence="1">
    <location>
        <begin position="29"/>
        <end position="49"/>
    </location>
</feature>
<feature type="transmembrane region" description="Helical" evidence="1">
    <location>
        <begin position="140"/>
        <end position="159"/>
    </location>
</feature>
<keyword evidence="1" id="KW-1133">Transmembrane helix</keyword>
<name>A0A840SR34_9RHOB</name>
<dbReference type="Proteomes" id="UP000549457">
    <property type="component" value="Unassembled WGS sequence"/>
</dbReference>
<gene>
    <name evidence="2" type="ORF">HNP73_002905</name>
</gene>
<accession>A0A840SR34</accession>
<protein>
    <submittedName>
        <fullName evidence="2">Putative membrane protein</fullName>
    </submittedName>
</protein>
<dbReference type="AlphaFoldDB" id="A0A840SR34"/>
<keyword evidence="1" id="KW-0812">Transmembrane</keyword>
<organism evidence="2 3">
    <name type="scientific">Amaricoccus macauensis</name>
    <dbReference type="NCBI Taxonomy" id="57001"/>
    <lineage>
        <taxon>Bacteria</taxon>
        <taxon>Pseudomonadati</taxon>
        <taxon>Pseudomonadota</taxon>
        <taxon>Alphaproteobacteria</taxon>
        <taxon>Rhodobacterales</taxon>
        <taxon>Paracoccaceae</taxon>
        <taxon>Amaricoccus</taxon>
    </lineage>
</organism>
<sequence length="171" mass="19005">MATPAVAHGSGETHERFDRLAHETFEGAILLKGGFAVLEAAAGLMLWLIGPTPILKLIARINAVHPAQHGDWLVTTLLHAAASFSVQAEHFFAIYLIAHGAVKLVLVLGLFLRKRWAYPTSIVVTAMFVVYQMWRFDMTHGLGLLALSVFDTILIALIWREWRRLPARKVA</sequence>
<evidence type="ECO:0000313" key="3">
    <source>
        <dbReference type="Proteomes" id="UP000549457"/>
    </source>
</evidence>
<dbReference type="Pfam" id="PF09900">
    <property type="entry name" value="DUF2127"/>
    <property type="match status" value="1"/>
</dbReference>
<keyword evidence="3" id="KW-1185">Reference proteome</keyword>
<feature type="transmembrane region" description="Helical" evidence="1">
    <location>
        <begin position="92"/>
        <end position="111"/>
    </location>
</feature>
<proteinExistence type="predicted"/>
<dbReference type="EMBL" id="JACHFM010000003">
    <property type="protein sequence ID" value="MBB5222958.1"/>
    <property type="molecule type" value="Genomic_DNA"/>
</dbReference>